<reference evidence="1 2" key="1">
    <citation type="journal article" date="2019" name="Genome Biol. Evol.">
        <title>Insights into the evolution of the New World diploid cottons (Gossypium, subgenus Houzingenia) based on genome sequencing.</title>
        <authorList>
            <person name="Grover C.E."/>
            <person name="Arick M.A. 2nd"/>
            <person name="Thrash A."/>
            <person name="Conover J.L."/>
            <person name="Sanders W.S."/>
            <person name="Peterson D.G."/>
            <person name="Frelichowski J.E."/>
            <person name="Scheffler J.A."/>
            <person name="Scheffler B.E."/>
            <person name="Wendel J.F."/>
        </authorList>
    </citation>
    <scope>NUCLEOTIDE SEQUENCE [LARGE SCALE GENOMIC DNA]</scope>
    <source>
        <strain evidence="1">8</strain>
        <tissue evidence="1">Leaf</tissue>
    </source>
</reference>
<evidence type="ECO:0000313" key="2">
    <source>
        <dbReference type="Proteomes" id="UP000593568"/>
    </source>
</evidence>
<organism evidence="1 2">
    <name type="scientific">Gossypium trilobum</name>
    <dbReference type="NCBI Taxonomy" id="34281"/>
    <lineage>
        <taxon>Eukaryota</taxon>
        <taxon>Viridiplantae</taxon>
        <taxon>Streptophyta</taxon>
        <taxon>Embryophyta</taxon>
        <taxon>Tracheophyta</taxon>
        <taxon>Spermatophyta</taxon>
        <taxon>Magnoliopsida</taxon>
        <taxon>eudicotyledons</taxon>
        <taxon>Gunneridae</taxon>
        <taxon>Pentapetalae</taxon>
        <taxon>rosids</taxon>
        <taxon>malvids</taxon>
        <taxon>Malvales</taxon>
        <taxon>Malvaceae</taxon>
        <taxon>Malvoideae</taxon>
        <taxon>Gossypium</taxon>
    </lineage>
</organism>
<name>A0A7J9E2G3_9ROSI</name>
<evidence type="ECO:0000313" key="1">
    <source>
        <dbReference type="EMBL" id="MBA0767216.1"/>
    </source>
</evidence>
<sequence length="122" mass="13498">MDSLCENSLCQEASVGNSSMEDITSKKVHFRDKSDKVGKDMLVDSTAELVLSWKDKLLGQSSKANRSGLEEGEDFDLVEWDIQKTIVNGERQSAGGGCGDGDEKTPYSLLWTTIDSESQWWS</sequence>
<comment type="caution">
    <text evidence="1">The sequence shown here is derived from an EMBL/GenBank/DDBJ whole genome shotgun (WGS) entry which is preliminary data.</text>
</comment>
<keyword evidence="2" id="KW-1185">Reference proteome</keyword>
<proteinExistence type="predicted"/>
<accession>A0A7J9E2G3</accession>
<dbReference type="EMBL" id="JABEZW010000006">
    <property type="protein sequence ID" value="MBA0767216.1"/>
    <property type="molecule type" value="Genomic_DNA"/>
</dbReference>
<dbReference type="AlphaFoldDB" id="A0A7J9E2G3"/>
<protein>
    <submittedName>
        <fullName evidence="1">Uncharacterized protein</fullName>
    </submittedName>
</protein>
<gene>
    <name evidence="1" type="ORF">Gotri_016138</name>
</gene>
<dbReference type="Proteomes" id="UP000593568">
    <property type="component" value="Unassembled WGS sequence"/>
</dbReference>